<name>A0ABV3LLJ8_9ACTN</name>
<feature type="signal peptide" evidence="2">
    <location>
        <begin position="1"/>
        <end position="23"/>
    </location>
</feature>
<evidence type="ECO:0000256" key="2">
    <source>
        <dbReference type="SAM" id="SignalP"/>
    </source>
</evidence>
<keyword evidence="4" id="KW-1185">Reference proteome</keyword>
<evidence type="ECO:0000256" key="1">
    <source>
        <dbReference type="SAM" id="MobiDB-lite"/>
    </source>
</evidence>
<comment type="caution">
    <text evidence="3">The sequence shown here is derived from an EMBL/GenBank/DDBJ whole genome shotgun (WGS) entry which is preliminary data.</text>
</comment>
<evidence type="ECO:0000313" key="3">
    <source>
        <dbReference type="EMBL" id="MEW2360353.1"/>
    </source>
</evidence>
<proteinExistence type="predicted"/>
<dbReference type="Proteomes" id="UP001553843">
    <property type="component" value="Unassembled WGS sequence"/>
</dbReference>
<feature type="compositionally biased region" description="Basic and acidic residues" evidence="1">
    <location>
        <begin position="39"/>
        <end position="53"/>
    </location>
</feature>
<feature type="region of interest" description="Disordered" evidence="1">
    <location>
        <begin position="218"/>
        <end position="247"/>
    </location>
</feature>
<dbReference type="RefSeq" id="WP_359777228.1">
    <property type="nucleotide sequence ID" value="NZ_JBEYRR010000003.1"/>
</dbReference>
<feature type="compositionally biased region" description="Basic and acidic residues" evidence="1">
    <location>
        <begin position="237"/>
        <end position="247"/>
    </location>
</feature>
<sequence>MTPGRARWWLAVGAGLTASLAPAWTGTATGPGPAPAPDRAVRPDGLKDTEGAKGADGPEGVAVGGDRGCAPGALPSAQPRRGERGAAARALADCLATAVPGRRTAGPGGTTLRAATLSVTGLYCPPGADTCRASSIHLTGPRIRYGQGEAATCLAAEELSLTGTVLFRAASLHGRLLGVLPLTVATRAVPPVPVPFLRLDAVVAHGLWMKAGQGTGTAVTAGPGGDGCGAPSTPDRGTLEERRTVDR</sequence>
<gene>
    <name evidence="3" type="ORF">AB0887_00040</name>
</gene>
<keyword evidence="2" id="KW-0732">Signal</keyword>
<organism evidence="3 4">
    <name type="scientific">Streptomyces huasconensis</name>
    <dbReference type="NCBI Taxonomy" id="1854574"/>
    <lineage>
        <taxon>Bacteria</taxon>
        <taxon>Bacillati</taxon>
        <taxon>Actinomycetota</taxon>
        <taxon>Actinomycetes</taxon>
        <taxon>Kitasatosporales</taxon>
        <taxon>Streptomycetaceae</taxon>
        <taxon>Streptomyces</taxon>
    </lineage>
</organism>
<reference evidence="3 4" key="1">
    <citation type="submission" date="2024-06" db="EMBL/GenBank/DDBJ databases">
        <title>The Natural Products Discovery Center: Release of the First 8490 Sequenced Strains for Exploring Actinobacteria Biosynthetic Diversity.</title>
        <authorList>
            <person name="Kalkreuter E."/>
            <person name="Kautsar S.A."/>
            <person name="Yang D."/>
            <person name="Bader C.D."/>
            <person name="Teijaro C.N."/>
            <person name="Fluegel L."/>
            <person name="Davis C.M."/>
            <person name="Simpson J.R."/>
            <person name="Lauterbach L."/>
            <person name="Steele A.D."/>
            <person name="Gui C."/>
            <person name="Meng S."/>
            <person name="Li G."/>
            <person name="Viehrig K."/>
            <person name="Ye F."/>
            <person name="Su P."/>
            <person name="Kiefer A.F."/>
            <person name="Nichols A."/>
            <person name="Cepeda A.J."/>
            <person name="Yan W."/>
            <person name="Fan B."/>
            <person name="Jiang Y."/>
            <person name="Adhikari A."/>
            <person name="Zheng C.-J."/>
            <person name="Schuster L."/>
            <person name="Cowan T.M."/>
            <person name="Smanski M.J."/>
            <person name="Chevrette M.G."/>
            <person name="De Carvalho L.P.S."/>
            <person name="Shen B."/>
        </authorList>
    </citation>
    <scope>NUCLEOTIDE SEQUENCE [LARGE SCALE GENOMIC DNA]</scope>
    <source>
        <strain evidence="3 4">NPDC047833</strain>
    </source>
</reference>
<feature type="region of interest" description="Disordered" evidence="1">
    <location>
        <begin position="23"/>
        <end position="85"/>
    </location>
</feature>
<feature type="chain" id="PRO_5046475579" evidence="2">
    <location>
        <begin position="24"/>
        <end position="247"/>
    </location>
</feature>
<protein>
    <submittedName>
        <fullName evidence="3">Uncharacterized protein</fullName>
    </submittedName>
</protein>
<evidence type="ECO:0000313" key="4">
    <source>
        <dbReference type="Proteomes" id="UP001553843"/>
    </source>
</evidence>
<accession>A0ABV3LLJ8</accession>
<dbReference type="EMBL" id="JBEYRS010000001">
    <property type="protein sequence ID" value="MEW2360353.1"/>
    <property type="molecule type" value="Genomic_DNA"/>
</dbReference>